<reference evidence="1 2" key="1">
    <citation type="submission" date="2016-02" db="EMBL/GenBank/DDBJ databases">
        <authorList>
            <consortium name="Pathogen Informatics"/>
        </authorList>
    </citation>
    <scope>NUCLEOTIDE SEQUENCE [LARGE SCALE GENOMIC DNA]</scope>
    <source>
        <strain evidence="1 2">LSS82</strain>
    </source>
</reference>
<dbReference type="Proteomes" id="UP000074825">
    <property type="component" value="Unassembled WGS sequence"/>
</dbReference>
<gene>
    <name evidence="1" type="ORF">ERS132444_01052</name>
</gene>
<evidence type="ECO:0000313" key="2">
    <source>
        <dbReference type="Proteomes" id="UP000074825"/>
    </source>
</evidence>
<evidence type="ECO:0000313" key="1">
    <source>
        <dbReference type="EMBL" id="CYV69185.1"/>
    </source>
</evidence>
<sequence>MAGILILFKHKLVVVEFGVEAIEFKELAVVALLDHLSVFEDDVQPSNLILFLRYDPKQIVSDEDC</sequence>
<dbReference type="AlphaFoldDB" id="A0A116K489"/>
<accession>A0A116K489</accession>
<proteinExistence type="predicted"/>
<dbReference type="EMBL" id="FIIF01000006">
    <property type="protein sequence ID" value="CYV69185.1"/>
    <property type="molecule type" value="Genomic_DNA"/>
</dbReference>
<name>A0A116K489_STRSU</name>
<protein>
    <submittedName>
        <fullName evidence="1">Uncharacterized protein</fullName>
    </submittedName>
</protein>
<organism evidence="1 2">
    <name type="scientific">Streptococcus suis</name>
    <dbReference type="NCBI Taxonomy" id="1307"/>
    <lineage>
        <taxon>Bacteria</taxon>
        <taxon>Bacillati</taxon>
        <taxon>Bacillota</taxon>
        <taxon>Bacilli</taxon>
        <taxon>Lactobacillales</taxon>
        <taxon>Streptococcaceae</taxon>
        <taxon>Streptococcus</taxon>
    </lineage>
</organism>